<accession>A0A6J5N699</accession>
<protein>
    <submittedName>
        <fullName evidence="1">Uncharacterized protein</fullName>
    </submittedName>
</protein>
<sequence>MAGFSSTDAIIAALTGGQYWRSTWSKNFNPTAAAVANEWHTLFRGAGNPQADAIFNAGSNLTFQQVLDTTTNAGCIQHGGNVSPDYKCLINATAVSAAATVVPCTLALIDVVGFYRKSSVTTITAQATTNTLAAFSTFTADAGTDVCTHTNINLFPFTRCQLTTTGTLPAGLALATDYYVIKLTDTTIELATSYANAVAGTNIDITDAGTGTHTINTLLPRYTSGAGLRAIFFNSNATALGAGTPNLSLGYTNSQQTASRATPTVLPIGKTAASNSHIIYTGATGTGKYNFEMPLQSGDSGIASIDTIQNSTSYVSGEYSVVLYKEITRLPLSTLGLAAERNLQSEMPSLPRIYDGAALYWLVGSGVATPANSAFSGTLDFVWD</sequence>
<gene>
    <name evidence="1" type="ORF">UFOVP591_7</name>
</gene>
<name>A0A6J5N699_9CAUD</name>
<reference evidence="1" key="1">
    <citation type="submission" date="2020-04" db="EMBL/GenBank/DDBJ databases">
        <authorList>
            <person name="Chiriac C."/>
            <person name="Salcher M."/>
            <person name="Ghai R."/>
            <person name="Kavagutti S V."/>
        </authorList>
    </citation>
    <scope>NUCLEOTIDE SEQUENCE</scope>
</reference>
<evidence type="ECO:0000313" key="1">
    <source>
        <dbReference type="EMBL" id="CAB4151239.1"/>
    </source>
</evidence>
<organism evidence="1">
    <name type="scientific">uncultured Caudovirales phage</name>
    <dbReference type="NCBI Taxonomy" id="2100421"/>
    <lineage>
        <taxon>Viruses</taxon>
        <taxon>Duplodnaviria</taxon>
        <taxon>Heunggongvirae</taxon>
        <taxon>Uroviricota</taxon>
        <taxon>Caudoviricetes</taxon>
        <taxon>Peduoviridae</taxon>
        <taxon>Maltschvirus</taxon>
        <taxon>Maltschvirus maltsch</taxon>
    </lineage>
</organism>
<dbReference type="EMBL" id="LR796555">
    <property type="protein sequence ID" value="CAB4151239.1"/>
    <property type="molecule type" value="Genomic_DNA"/>
</dbReference>
<proteinExistence type="predicted"/>